<evidence type="ECO:0000256" key="4">
    <source>
        <dbReference type="ARBA" id="ARBA00022980"/>
    </source>
</evidence>
<dbReference type="GO" id="GO:0006412">
    <property type="term" value="P:translation"/>
    <property type="evidence" value="ECO:0007669"/>
    <property type="project" value="UniProtKB-UniRule"/>
</dbReference>
<dbReference type="PANTHER" id="PTHR12059:SF5">
    <property type="entry name" value="LARGE RIBOSOMAL SUBUNIT PROTEIN UL23M"/>
    <property type="match status" value="1"/>
</dbReference>
<evidence type="ECO:0000256" key="6">
    <source>
        <dbReference type="HAMAP-Rule" id="MF_01369"/>
    </source>
</evidence>
<dbReference type="GO" id="GO:1990904">
    <property type="term" value="C:ribonucleoprotein complex"/>
    <property type="evidence" value="ECO:0007669"/>
    <property type="project" value="UniProtKB-KW"/>
</dbReference>
<dbReference type="PANTHER" id="PTHR12059">
    <property type="entry name" value="RIBOSOMAL PROTEIN L23-RELATED"/>
    <property type="match status" value="1"/>
</dbReference>
<comment type="subunit">
    <text evidence="6">Part of the 50S ribosomal subunit. Contacts protein L29, and trigger factor when it is bound to the ribosome.</text>
</comment>
<dbReference type="EMBL" id="KT007024">
    <property type="protein sequence ID" value="AKQ03874.1"/>
    <property type="molecule type" value="Genomic_DNA"/>
</dbReference>
<dbReference type="Gene3D" id="3.30.70.330">
    <property type="match status" value="1"/>
</dbReference>
<dbReference type="NCBIfam" id="NF004359">
    <property type="entry name" value="PRK05738.1-3"/>
    <property type="match status" value="1"/>
</dbReference>
<feature type="domain" description="PH" evidence="7">
    <location>
        <begin position="57"/>
        <end position="97"/>
    </location>
</feature>
<dbReference type="Pfam" id="PF00276">
    <property type="entry name" value="Ribosomal_L23"/>
    <property type="match status" value="1"/>
</dbReference>
<protein>
    <recommendedName>
        <fullName evidence="6">Large ribosomal subunit protein uL23</fullName>
    </recommendedName>
</protein>
<dbReference type="HAMAP" id="MF_01369_B">
    <property type="entry name" value="Ribosomal_uL23_B"/>
    <property type="match status" value="1"/>
</dbReference>
<organism evidence="8">
    <name type="scientific">uncultured Acidobacteria bacterium Rifle_16ft_4_minimus_38982</name>
    <dbReference type="NCBI Taxonomy" id="1665089"/>
    <lineage>
        <taxon>Bacteria</taxon>
        <taxon>Pseudomonadati</taxon>
        <taxon>Acidobacteriota</taxon>
        <taxon>environmental samples</taxon>
    </lineage>
</organism>
<name>A0A0H4TSW2_9BACT</name>
<dbReference type="SUPFAM" id="SSF54189">
    <property type="entry name" value="Ribosomal proteins S24e, L23 and L15e"/>
    <property type="match status" value="1"/>
</dbReference>
<reference evidence="8" key="1">
    <citation type="journal article" date="2015" name="ISME J.">
        <title>Aquifer environment selects for microbial species cohorts in sediment and groundwater.</title>
        <authorList>
            <person name="Hug L.A."/>
            <person name="Thomas B.C."/>
            <person name="Brown C.T."/>
            <person name="Frischkorn K.R."/>
            <person name="Williams K.H."/>
            <person name="Tringe S.G."/>
            <person name="Banfield J.F."/>
        </authorList>
    </citation>
    <scope>NUCLEOTIDE SEQUENCE</scope>
</reference>
<comment type="similarity">
    <text evidence="1 6">Belongs to the universal ribosomal protein uL23 family.</text>
</comment>
<evidence type="ECO:0000259" key="7">
    <source>
        <dbReference type="PROSITE" id="PS50003"/>
    </source>
</evidence>
<dbReference type="NCBIfam" id="NF004363">
    <property type="entry name" value="PRK05738.2-4"/>
    <property type="match status" value="1"/>
</dbReference>
<dbReference type="GO" id="GO:0019843">
    <property type="term" value="F:rRNA binding"/>
    <property type="evidence" value="ECO:0007669"/>
    <property type="project" value="UniProtKB-UniRule"/>
</dbReference>
<keyword evidence="5 6" id="KW-0687">Ribonucleoprotein</keyword>
<proteinExistence type="inferred from homology"/>
<evidence type="ECO:0000256" key="1">
    <source>
        <dbReference type="ARBA" id="ARBA00006700"/>
    </source>
</evidence>
<dbReference type="NCBIfam" id="NF004366">
    <property type="entry name" value="PRK05738.3-2"/>
    <property type="match status" value="1"/>
</dbReference>
<evidence type="ECO:0000256" key="5">
    <source>
        <dbReference type="ARBA" id="ARBA00023274"/>
    </source>
</evidence>
<dbReference type="GO" id="GO:0005840">
    <property type="term" value="C:ribosome"/>
    <property type="evidence" value="ECO:0007669"/>
    <property type="project" value="UniProtKB-KW"/>
</dbReference>
<evidence type="ECO:0000313" key="8">
    <source>
        <dbReference type="EMBL" id="AKQ03874.1"/>
    </source>
</evidence>
<dbReference type="InterPro" id="IPR001849">
    <property type="entry name" value="PH_domain"/>
</dbReference>
<keyword evidence="2 6" id="KW-0699">rRNA-binding</keyword>
<sequence length="97" mass="11327">MRSLYDVIRRPLITEKSSALKDSQRTVCFEVHRDATKPEIRKAVETLFGAKVADVRVANMHGKMKRQGRYAGRRPDWKKAYVVLREGEKMIEFFEQA</sequence>
<accession>A0A0H4TSW2</accession>
<dbReference type="InterPro" id="IPR013025">
    <property type="entry name" value="Ribosomal_uL23-like"/>
</dbReference>
<dbReference type="AlphaFoldDB" id="A0A0H4TSW2"/>
<evidence type="ECO:0000256" key="2">
    <source>
        <dbReference type="ARBA" id="ARBA00022730"/>
    </source>
</evidence>
<dbReference type="InterPro" id="IPR012677">
    <property type="entry name" value="Nucleotide-bd_a/b_plait_sf"/>
</dbReference>
<dbReference type="PROSITE" id="PS50003">
    <property type="entry name" value="PH_DOMAIN"/>
    <property type="match status" value="1"/>
</dbReference>
<keyword evidence="3 6" id="KW-0694">RNA-binding</keyword>
<dbReference type="GO" id="GO:0003735">
    <property type="term" value="F:structural constituent of ribosome"/>
    <property type="evidence" value="ECO:0007669"/>
    <property type="project" value="InterPro"/>
</dbReference>
<evidence type="ECO:0000256" key="3">
    <source>
        <dbReference type="ARBA" id="ARBA00022884"/>
    </source>
</evidence>
<keyword evidence="4 6" id="KW-0689">Ribosomal protein</keyword>
<dbReference type="FunFam" id="3.30.70.330:FF:000001">
    <property type="entry name" value="50S ribosomal protein L23"/>
    <property type="match status" value="1"/>
</dbReference>
<gene>
    <name evidence="6" type="primary">rplW</name>
</gene>
<comment type="function">
    <text evidence="6">One of the early assembly proteins it binds 23S rRNA. One of the proteins that surrounds the polypeptide exit tunnel on the outside of the ribosome. Forms the main docking site for trigger factor binding to the ribosome.</text>
</comment>
<dbReference type="InterPro" id="IPR012678">
    <property type="entry name" value="Ribosomal_uL23/eL15/eS24_sf"/>
</dbReference>